<evidence type="ECO:0000313" key="2">
    <source>
        <dbReference type="EMBL" id="GAA1234852.1"/>
    </source>
</evidence>
<accession>A0ABN1W6K6</accession>
<dbReference type="RefSeq" id="WP_344441625.1">
    <property type="nucleotide sequence ID" value="NZ_BAAALF010000036.1"/>
</dbReference>
<dbReference type="SMART" id="SM00245">
    <property type="entry name" value="TSPc"/>
    <property type="match status" value="1"/>
</dbReference>
<dbReference type="Pfam" id="PF03572">
    <property type="entry name" value="Peptidase_S41"/>
    <property type="match status" value="1"/>
</dbReference>
<gene>
    <name evidence="2" type="ORF">GCM10009665_26290</name>
</gene>
<dbReference type="InterPro" id="IPR005151">
    <property type="entry name" value="Tail-specific_protease"/>
</dbReference>
<dbReference type="PANTHER" id="PTHR11261">
    <property type="entry name" value="INTERPHOTORECEPTOR RETINOID-BINDING PROTEIN"/>
    <property type="match status" value="1"/>
</dbReference>
<dbReference type="EMBL" id="BAAALF010000036">
    <property type="protein sequence ID" value="GAA1234852.1"/>
    <property type="molecule type" value="Genomic_DNA"/>
</dbReference>
<dbReference type="Pfam" id="PF11918">
    <property type="entry name" value="Peptidase_S41_N"/>
    <property type="match status" value="1"/>
</dbReference>
<protein>
    <submittedName>
        <fullName evidence="2">S41 family peptidase</fullName>
    </submittedName>
</protein>
<evidence type="ECO:0000259" key="1">
    <source>
        <dbReference type="SMART" id="SM00245"/>
    </source>
</evidence>
<sequence>MTPLQTAEITGIVTETARLTREQYVFPEVGEALATLLADRLAEGRYQQAADPEALGRLVTEDLQSVNQDRHLRLKFHRVAVPDTEDGAVLAELDREADLSLGGVPLVERLGGGVARLKLAPIIFPLAMGAEPTTAGFNLVARAEALILDLRECVGGHPEAVAHISAYLLDEPTHLTTLYDRQDGEYRQLWSPAHVPGPRFGGAKPLYVLTSKATFSGAEAMAYDLQQQGRAVVVGERSGGGANPRQGFTVHPHLEATIPVSRSINPVSGTNWEGTGITPDIETDPAEALAVAHREALAEVARRGGDTHSAAEARRLLAGGTEAGHDGEPI</sequence>
<organism evidence="2 3">
    <name type="scientific">Kitasatospora nipponensis</name>
    <dbReference type="NCBI Taxonomy" id="258049"/>
    <lineage>
        <taxon>Bacteria</taxon>
        <taxon>Bacillati</taxon>
        <taxon>Actinomycetota</taxon>
        <taxon>Actinomycetes</taxon>
        <taxon>Kitasatosporales</taxon>
        <taxon>Streptomycetaceae</taxon>
        <taxon>Kitasatospora</taxon>
    </lineage>
</organism>
<dbReference type="Proteomes" id="UP001500037">
    <property type="component" value="Unassembled WGS sequence"/>
</dbReference>
<evidence type="ECO:0000313" key="3">
    <source>
        <dbReference type="Proteomes" id="UP001500037"/>
    </source>
</evidence>
<dbReference type="Gene3D" id="3.90.226.10">
    <property type="entry name" value="2-enoyl-CoA Hydratase, Chain A, domain 1"/>
    <property type="match status" value="1"/>
</dbReference>
<dbReference type="CDD" id="cd07563">
    <property type="entry name" value="Peptidase_S41_IRBP"/>
    <property type="match status" value="1"/>
</dbReference>
<name>A0ABN1W6K6_9ACTN</name>
<dbReference type="Gene3D" id="3.30.750.44">
    <property type="match status" value="1"/>
</dbReference>
<dbReference type="PANTHER" id="PTHR11261:SF3">
    <property type="entry name" value="RETINOL-BINDING PROTEIN 3"/>
    <property type="match status" value="1"/>
</dbReference>
<feature type="domain" description="Tail specific protease" evidence="1">
    <location>
        <begin position="86"/>
        <end position="284"/>
    </location>
</feature>
<proteinExistence type="predicted"/>
<comment type="caution">
    <text evidence="2">The sequence shown here is derived from an EMBL/GenBank/DDBJ whole genome shotgun (WGS) entry which is preliminary data.</text>
</comment>
<reference evidence="2 3" key="1">
    <citation type="journal article" date="2019" name="Int. J. Syst. Evol. Microbiol.">
        <title>The Global Catalogue of Microorganisms (GCM) 10K type strain sequencing project: providing services to taxonomists for standard genome sequencing and annotation.</title>
        <authorList>
            <consortium name="The Broad Institute Genomics Platform"/>
            <consortium name="The Broad Institute Genome Sequencing Center for Infectious Disease"/>
            <person name="Wu L."/>
            <person name="Ma J."/>
        </authorList>
    </citation>
    <scope>NUCLEOTIDE SEQUENCE [LARGE SCALE GENOMIC DNA]</scope>
    <source>
        <strain evidence="2 3">JCM 13004</strain>
    </source>
</reference>
<dbReference type="InterPro" id="IPR029045">
    <property type="entry name" value="ClpP/crotonase-like_dom_sf"/>
</dbReference>
<dbReference type="SUPFAM" id="SSF52096">
    <property type="entry name" value="ClpP/crotonase"/>
    <property type="match status" value="1"/>
</dbReference>
<keyword evidence="3" id="KW-1185">Reference proteome</keyword>